<dbReference type="EnsemblMetazoa" id="RPRC006905-RA">
    <property type="protein sequence ID" value="RPRC006905-PA"/>
    <property type="gene ID" value="RPRC006905"/>
</dbReference>
<name>T1HS85_RHOPR</name>
<feature type="compositionally biased region" description="Basic residues" evidence="1">
    <location>
        <begin position="1"/>
        <end position="11"/>
    </location>
</feature>
<dbReference type="HOGENOM" id="CLU_143918_1_0_1"/>
<dbReference type="AlphaFoldDB" id="T1HS85"/>
<evidence type="ECO:0000256" key="1">
    <source>
        <dbReference type="SAM" id="MobiDB-lite"/>
    </source>
</evidence>
<dbReference type="EMBL" id="ACPB03012860">
    <property type="status" value="NOT_ANNOTATED_CDS"/>
    <property type="molecule type" value="Genomic_DNA"/>
</dbReference>
<reference evidence="2" key="1">
    <citation type="submission" date="2015-05" db="UniProtKB">
        <authorList>
            <consortium name="EnsemblMetazoa"/>
        </authorList>
    </citation>
    <scope>IDENTIFICATION</scope>
</reference>
<feature type="compositionally biased region" description="Basic and acidic residues" evidence="1">
    <location>
        <begin position="12"/>
        <end position="23"/>
    </location>
</feature>
<evidence type="ECO:0000313" key="2">
    <source>
        <dbReference type="EnsemblMetazoa" id="RPRC006905-PA"/>
    </source>
</evidence>
<sequence>MSAFTRRKAKTKYRDRLRLERASQEQSNGKSRKAGGAVIYRNINSFTDYNRVNIDISEIYLEMKDAKAGDVCLVNEKGQWHLQIRTRVCVYIHSGTK</sequence>
<protein>
    <submittedName>
        <fullName evidence="2">Helically-extended SH3 domain-containing protein</fullName>
    </submittedName>
</protein>
<keyword evidence="3" id="KW-1185">Reference proteome</keyword>
<feature type="region of interest" description="Disordered" evidence="1">
    <location>
        <begin position="1"/>
        <end position="34"/>
    </location>
</feature>
<dbReference type="VEuPathDB" id="VectorBase:RPRC006905"/>
<evidence type="ECO:0000313" key="3">
    <source>
        <dbReference type="Proteomes" id="UP000015103"/>
    </source>
</evidence>
<dbReference type="Proteomes" id="UP000015103">
    <property type="component" value="Unassembled WGS sequence"/>
</dbReference>
<accession>T1HS85</accession>
<dbReference type="InParanoid" id="T1HS85"/>
<proteinExistence type="predicted"/>
<organism evidence="2 3">
    <name type="scientific">Rhodnius prolixus</name>
    <name type="common">Triatomid bug</name>
    <dbReference type="NCBI Taxonomy" id="13249"/>
    <lineage>
        <taxon>Eukaryota</taxon>
        <taxon>Metazoa</taxon>
        <taxon>Ecdysozoa</taxon>
        <taxon>Arthropoda</taxon>
        <taxon>Hexapoda</taxon>
        <taxon>Insecta</taxon>
        <taxon>Pterygota</taxon>
        <taxon>Neoptera</taxon>
        <taxon>Paraneoptera</taxon>
        <taxon>Hemiptera</taxon>
        <taxon>Heteroptera</taxon>
        <taxon>Panheteroptera</taxon>
        <taxon>Cimicomorpha</taxon>
        <taxon>Reduviidae</taxon>
        <taxon>Triatominae</taxon>
        <taxon>Rhodnius</taxon>
    </lineage>
</organism>